<evidence type="ECO:0000313" key="7">
    <source>
        <dbReference type="Proteomes" id="UP000823674"/>
    </source>
</evidence>
<feature type="region of interest" description="Disordered" evidence="4">
    <location>
        <begin position="347"/>
        <end position="371"/>
    </location>
</feature>
<dbReference type="Gene3D" id="3.40.525.10">
    <property type="entry name" value="CRAL-TRIO lipid binding domain"/>
    <property type="match status" value="1"/>
</dbReference>
<dbReference type="PROSITE" id="PS50191">
    <property type="entry name" value="CRAL_TRIO"/>
    <property type="match status" value="1"/>
</dbReference>
<proteinExistence type="predicted"/>
<reference evidence="6 7" key="1">
    <citation type="submission" date="2021-03" db="EMBL/GenBank/DDBJ databases">
        <authorList>
            <person name="King G.J."/>
            <person name="Bancroft I."/>
            <person name="Baten A."/>
            <person name="Bloomfield J."/>
            <person name="Borpatragohain P."/>
            <person name="He Z."/>
            <person name="Irish N."/>
            <person name="Irwin J."/>
            <person name="Liu K."/>
            <person name="Mauleon R.P."/>
            <person name="Moore J."/>
            <person name="Morris R."/>
            <person name="Ostergaard L."/>
            <person name="Wang B."/>
            <person name="Wells R."/>
        </authorList>
    </citation>
    <scope>NUCLEOTIDE SEQUENCE [LARGE SCALE GENOMIC DNA]</scope>
    <source>
        <strain evidence="6">R-o-18</strain>
        <tissue evidence="6">Leaf</tissue>
    </source>
</reference>
<dbReference type="InterPro" id="IPR036865">
    <property type="entry name" value="CRAL-TRIO_dom_sf"/>
</dbReference>
<dbReference type="InterPro" id="IPR011074">
    <property type="entry name" value="CRAL/TRIO_N_dom"/>
</dbReference>
<organism evidence="6 7">
    <name type="scientific">Brassica rapa subsp. trilocularis</name>
    <dbReference type="NCBI Taxonomy" id="1813537"/>
    <lineage>
        <taxon>Eukaryota</taxon>
        <taxon>Viridiplantae</taxon>
        <taxon>Streptophyta</taxon>
        <taxon>Embryophyta</taxon>
        <taxon>Tracheophyta</taxon>
        <taxon>Spermatophyta</taxon>
        <taxon>Magnoliopsida</taxon>
        <taxon>eudicotyledons</taxon>
        <taxon>Gunneridae</taxon>
        <taxon>Pentapetalae</taxon>
        <taxon>rosids</taxon>
        <taxon>malvids</taxon>
        <taxon>Brassicales</taxon>
        <taxon>Brassicaceae</taxon>
        <taxon>Brassiceae</taxon>
        <taxon>Brassica</taxon>
    </lineage>
</organism>
<name>A0ABQ7MJZ6_BRACM</name>
<dbReference type="PANTHER" id="PTHR45932:SF6">
    <property type="entry name" value="PATELLIN-3"/>
    <property type="match status" value="1"/>
</dbReference>
<keyword evidence="3" id="KW-0472">Membrane</keyword>
<dbReference type="SMART" id="SM00516">
    <property type="entry name" value="SEC14"/>
    <property type="match status" value="1"/>
</dbReference>
<evidence type="ECO:0000259" key="5">
    <source>
        <dbReference type="PROSITE" id="PS50191"/>
    </source>
</evidence>
<keyword evidence="2" id="KW-0813">Transport</keyword>
<evidence type="ECO:0000256" key="1">
    <source>
        <dbReference type="ARBA" id="ARBA00004370"/>
    </source>
</evidence>
<dbReference type="PANTHER" id="PTHR45932">
    <property type="entry name" value="PATELLIN-1"/>
    <property type="match status" value="1"/>
</dbReference>
<evidence type="ECO:0000256" key="3">
    <source>
        <dbReference type="ARBA" id="ARBA00023136"/>
    </source>
</evidence>
<dbReference type="Pfam" id="PF03765">
    <property type="entry name" value="CRAL_TRIO_N"/>
    <property type="match status" value="1"/>
</dbReference>
<dbReference type="InterPro" id="IPR036273">
    <property type="entry name" value="CRAL/TRIO_N_dom_sf"/>
</dbReference>
<keyword evidence="7" id="KW-1185">Reference proteome</keyword>
<evidence type="ECO:0000256" key="4">
    <source>
        <dbReference type="SAM" id="MobiDB-lite"/>
    </source>
</evidence>
<dbReference type="Pfam" id="PF13513">
    <property type="entry name" value="HEAT_EZ"/>
    <property type="match status" value="1"/>
</dbReference>
<dbReference type="InterPro" id="IPR011989">
    <property type="entry name" value="ARM-like"/>
</dbReference>
<dbReference type="Pfam" id="PF00650">
    <property type="entry name" value="CRAL_TRIO"/>
    <property type="match status" value="1"/>
</dbReference>
<dbReference type="InterPro" id="IPR001251">
    <property type="entry name" value="CRAL-TRIO_dom"/>
</dbReference>
<accession>A0ABQ7MJZ6</accession>
<protein>
    <recommendedName>
        <fullName evidence="5">CRAL-TRIO domain-containing protein</fullName>
    </recommendedName>
</protein>
<dbReference type="EMBL" id="JADBGQ010000005">
    <property type="protein sequence ID" value="KAG5399069.1"/>
    <property type="molecule type" value="Genomic_DNA"/>
</dbReference>
<dbReference type="InterPro" id="IPR044834">
    <property type="entry name" value="PATL"/>
</dbReference>
<dbReference type="SUPFAM" id="SSF52087">
    <property type="entry name" value="CRAL/TRIO domain"/>
    <property type="match status" value="1"/>
</dbReference>
<feature type="compositionally biased region" description="Low complexity" evidence="4">
    <location>
        <begin position="348"/>
        <end position="368"/>
    </location>
</feature>
<evidence type="ECO:0000313" key="6">
    <source>
        <dbReference type="EMBL" id="KAG5399069.1"/>
    </source>
</evidence>
<feature type="domain" description="CRAL-TRIO" evidence="5">
    <location>
        <begin position="451"/>
        <end position="624"/>
    </location>
</feature>
<dbReference type="Gene3D" id="1.25.10.10">
    <property type="entry name" value="Leucine-rich Repeat Variant"/>
    <property type="match status" value="1"/>
</dbReference>
<dbReference type="SUPFAM" id="SSF46938">
    <property type="entry name" value="CRAL/TRIO N-terminal domain"/>
    <property type="match status" value="1"/>
</dbReference>
<comment type="caution">
    <text evidence="6">The sequence shown here is derived from an EMBL/GenBank/DDBJ whole genome shotgun (WGS) entry which is preliminary data.</text>
</comment>
<dbReference type="InterPro" id="IPR016024">
    <property type="entry name" value="ARM-type_fold"/>
</dbReference>
<sequence length="745" mass="84346">METTQLLLDSQSKLEQTLVLLQEKHLHQFLELFLCYQLGKDNESAESRRLSNILLKRSLDGVKKDDVVKQWRLLEDDVDLQSLIVESLVNMNQQSSLPHLKQSTLVTLCYVCEESFHHLKHEGPASGDSSSPQFIKKALPHLVPMLLVNLRKAEEDNDHSGDVSLISRRCLCLLSSAGGDELVSLAIPFIMENIAESRSWQDREASICAFGSIVHVSTINHLSPHVPVLLRFLLTAIKDDNEDVRETNVWTLDRILPFCYSFSAEALEVLEESVRKESNVPETASRVLSLCFMMIKQLSPAVDLPQMEGLQQVGSDVTLSASQLRAEQSRPKREWLQQRVRGSDITFTTSGQSQSQPTAQQQPQPQQPKLTVSVSERKCLVELITLVRAHLEGNGELDKEMWGICLLEEEKSQAILLKFLRATDCSVSKSFNMFKNALKWRTDEKINELCQHSVVDHAPSIFMYGLDRKGHPVVYDNIYHDFAKNIFDTRGQLDHTVAGFIKSRDMFMEMTLRKLGGDSSFLYIFNVLNEHGLTKQDLNLVTELTKEKLKLSQKRYPNFAATQLFINCSLMEYLQYQMSRIHRSPRSKSEVVMAQTSKSLKTLIKYVRPNEIPIKFGGLSVEAEDISSEDIAEAISIKAGKRKTVEIQCPNKCEILLTFRSTRNCLVYNSAFIPGTFRTVVGQTSFTQASDKLEFTDIAGLEIEGDLRRHSFKVTEPGKLVVAGDNPTSSKAMLLYSYRVNYNVN</sequence>
<comment type="subcellular location">
    <subcellularLocation>
        <location evidence="1">Membrane</location>
    </subcellularLocation>
</comment>
<dbReference type="Proteomes" id="UP000823674">
    <property type="component" value="Chromosome A05"/>
</dbReference>
<dbReference type="SUPFAM" id="SSF48371">
    <property type="entry name" value="ARM repeat"/>
    <property type="match status" value="1"/>
</dbReference>
<dbReference type="CDD" id="cd00170">
    <property type="entry name" value="SEC14"/>
    <property type="match status" value="1"/>
</dbReference>
<evidence type="ECO:0000256" key="2">
    <source>
        <dbReference type="ARBA" id="ARBA00022448"/>
    </source>
</evidence>
<gene>
    <name evidence="6" type="primary">A05p050800.1_BraROA</name>
    <name evidence="6" type="ORF">IGI04_020883</name>
</gene>